<feature type="region of interest" description="Disordered" evidence="7">
    <location>
        <begin position="250"/>
        <end position="282"/>
    </location>
</feature>
<feature type="region of interest" description="Disordered" evidence="7">
    <location>
        <begin position="311"/>
        <end position="341"/>
    </location>
</feature>
<dbReference type="GO" id="GO:0006465">
    <property type="term" value="P:signal peptide processing"/>
    <property type="evidence" value="ECO:0007669"/>
    <property type="project" value="TreeGrafter"/>
</dbReference>
<feature type="transmembrane region" description="Helical" evidence="8">
    <location>
        <begin position="401"/>
        <end position="422"/>
    </location>
</feature>
<evidence type="ECO:0000256" key="4">
    <source>
        <dbReference type="ARBA" id="ARBA00022801"/>
    </source>
</evidence>
<dbReference type="PANTHER" id="PTHR43731:SF14">
    <property type="entry name" value="PRESENILIN-ASSOCIATED RHOMBOID-LIKE PROTEIN, MITOCHONDRIAL"/>
    <property type="match status" value="1"/>
</dbReference>
<reference evidence="10 11" key="1">
    <citation type="submission" date="2022-03" db="EMBL/GenBank/DDBJ databases">
        <title>Genome data of Colletotrichum spp.</title>
        <authorList>
            <person name="Utami Y.D."/>
            <person name="Hiruma K."/>
        </authorList>
    </citation>
    <scope>NUCLEOTIDE SEQUENCE [LARGE SCALE GENOMIC DNA]</scope>
    <source>
        <strain evidence="10 11">MAFF 239500</strain>
    </source>
</reference>
<keyword evidence="5 8" id="KW-1133">Transmembrane helix</keyword>
<evidence type="ECO:0000256" key="3">
    <source>
        <dbReference type="ARBA" id="ARBA00022692"/>
    </source>
</evidence>
<evidence type="ECO:0000256" key="8">
    <source>
        <dbReference type="SAM" id="Phobius"/>
    </source>
</evidence>
<gene>
    <name evidence="10" type="ORF">ColSpa_02083</name>
</gene>
<dbReference type="InterPro" id="IPR035952">
    <property type="entry name" value="Rhomboid-like_sf"/>
</dbReference>
<feature type="transmembrane region" description="Helical" evidence="8">
    <location>
        <begin position="484"/>
        <end position="502"/>
    </location>
</feature>
<feature type="transmembrane region" description="Helical" evidence="8">
    <location>
        <begin position="367"/>
        <end position="389"/>
    </location>
</feature>
<dbReference type="Proteomes" id="UP001055115">
    <property type="component" value="Unassembled WGS sequence"/>
</dbReference>
<dbReference type="AlphaFoldDB" id="A0AA37NUC8"/>
<feature type="region of interest" description="Disordered" evidence="7">
    <location>
        <begin position="1"/>
        <end position="35"/>
    </location>
</feature>
<feature type="compositionally biased region" description="Basic and acidic residues" evidence="7">
    <location>
        <begin position="311"/>
        <end position="325"/>
    </location>
</feature>
<dbReference type="Pfam" id="PF01694">
    <property type="entry name" value="Rhomboid"/>
    <property type="match status" value="1"/>
</dbReference>
<organism evidence="10 11">
    <name type="scientific">Colletotrichum spaethianum</name>
    <dbReference type="NCBI Taxonomy" id="700344"/>
    <lineage>
        <taxon>Eukaryota</taxon>
        <taxon>Fungi</taxon>
        <taxon>Dikarya</taxon>
        <taxon>Ascomycota</taxon>
        <taxon>Pezizomycotina</taxon>
        <taxon>Sordariomycetes</taxon>
        <taxon>Hypocreomycetidae</taxon>
        <taxon>Glomerellales</taxon>
        <taxon>Glomerellaceae</taxon>
        <taxon>Colletotrichum</taxon>
        <taxon>Colletotrichum spaethianum species complex</taxon>
    </lineage>
</organism>
<proteinExistence type="inferred from homology"/>
<dbReference type="EMBL" id="BQXU01000004">
    <property type="protein sequence ID" value="GKT41902.1"/>
    <property type="molecule type" value="Genomic_DNA"/>
</dbReference>
<dbReference type="GO" id="GO:0016020">
    <property type="term" value="C:membrane"/>
    <property type="evidence" value="ECO:0007669"/>
    <property type="project" value="UniProtKB-SubCell"/>
</dbReference>
<feature type="transmembrane region" description="Helical" evidence="8">
    <location>
        <begin position="549"/>
        <end position="566"/>
    </location>
</feature>
<dbReference type="RefSeq" id="XP_049124252.1">
    <property type="nucleotide sequence ID" value="XM_049268295.1"/>
</dbReference>
<dbReference type="PANTHER" id="PTHR43731">
    <property type="entry name" value="RHOMBOID PROTEASE"/>
    <property type="match status" value="1"/>
</dbReference>
<evidence type="ECO:0000259" key="9">
    <source>
        <dbReference type="Pfam" id="PF01694"/>
    </source>
</evidence>
<dbReference type="GeneID" id="73322885"/>
<evidence type="ECO:0000256" key="6">
    <source>
        <dbReference type="ARBA" id="ARBA00023136"/>
    </source>
</evidence>
<keyword evidence="6 8" id="KW-0472">Membrane</keyword>
<dbReference type="InterPro" id="IPR050925">
    <property type="entry name" value="Rhomboid_protease_S54"/>
</dbReference>
<dbReference type="GO" id="GO:0004252">
    <property type="term" value="F:serine-type endopeptidase activity"/>
    <property type="evidence" value="ECO:0007669"/>
    <property type="project" value="InterPro"/>
</dbReference>
<dbReference type="InterPro" id="IPR022764">
    <property type="entry name" value="Peptidase_S54_rhomboid_dom"/>
</dbReference>
<keyword evidence="11" id="KW-1185">Reference proteome</keyword>
<sequence length="626" mass="67751">MTPSASSHRDNDDDNGTCPEGQHYHQSKVDRLPPTKENIFLDRSRRIGAMNTSLGLVPSRSLLHLGLRVACRHAASTSCSASPAASRLLSTCTTLRRPVSSRPHSAWSTLRQTQWPSPGLAATSNLPARRWASSSPPPKNEPILRDYVDLPLDYKDKIGLRFRATDLTPAETKAVFGPSLKPAAANRLLRIMHGRRVAGSLDDPAFSVNTAAFTAQQRDAALRYLRKIVPVDEVLNAGLRAEDELAALEKELSESVDEDSSGAKTPSLKDKDTAAETAAESPKGAYKADPVYGYSALDAIRAKNQAKAAEKEKRLAEEARQKDLENPGTLATLDIKRPPMSPRMQKWTEEASSDLEAPPPLTLAERLLPSVAVVLLLVGLLSAFAAVYTPPRDADRLYPEVSASTATVGALIGLNVLVSLAWRVPPLWRFLNKYFVLVHGMPRAVSMITANFSHSSLGHLATNMVGLWFMGTALHDEVGRANFLAIYLASGAVGLLGSLTVFTLRGLLTVSTVGASGAVFGVATAYFWMHRFDSFKVLGLPPDPMNGPQGLGFIAMILGFHVYAFFRRGRQTIDLTSHLFGMLAGLVGIELATGKKEAAREDGLEKKRDDLVKDAPPHESDGDVKA</sequence>
<feature type="domain" description="Peptidase S54 rhomboid" evidence="9">
    <location>
        <begin position="445"/>
        <end position="587"/>
    </location>
</feature>
<evidence type="ECO:0000313" key="11">
    <source>
        <dbReference type="Proteomes" id="UP001055115"/>
    </source>
</evidence>
<comment type="caution">
    <text evidence="10">The sequence shown here is derived from an EMBL/GenBank/DDBJ whole genome shotgun (WGS) entry which is preliminary data.</text>
</comment>
<evidence type="ECO:0000256" key="1">
    <source>
        <dbReference type="ARBA" id="ARBA00004141"/>
    </source>
</evidence>
<evidence type="ECO:0000256" key="7">
    <source>
        <dbReference type="SAM" id="MobiDB-lite"/>
    </source>
</evidence>
<keyword evidence="4" id="KW-0378">Hydrolase</keyword>
<dbReference type="Gene3D" id="1.20.1540.10">
    <property type="entry name" value="Rhomboid-like"/>
    <property type="match status" value="1"/>
</dbReference>
<comment type="subcellular location">
    <subcellularLocation>
        <location evidence="1">Membrane</location>
        <topology evidence="1">Multi-pass membrane protein</topology>
    </subcellularLocation>
</comment>
<evidence type="ECO:0000256" key="5">
    <source>
        <dbReference type="ARBA" id="ARBA00022989"/>
    </source>
</evidence>
<dbReference type="SUPFAM" id="SSF144091">
    <property type="entry name" value="Rhomboid-like"/>
    <property type="match status" value="1"/>
</dbReference>
<feature type="region of interest" description="Disordered" evidence="7">
    <location>
        <begin position="599"/>
        <end position="626"/>
    </location>
</feature>
<protein>
    <submittedName>
        <fullName evidence="10">Rhomboid protein 2</fullName>
    </submittedName>
</protein>
<name>A0AA37NUC8_9PEZI</name>
<feature type="transmembrane region" description="Helical" evidence="8">
    <location>
        <begin position="507"/>
        <end position="529"/>
    </location>
</feature>
<accession>A0AA37NUC8</accession>
<comment type="similarity">
    <text evidence="2">Belongs to the peptidase S54 family.</text>
</comment>
<evidence type="ECO:0000313" key="10">
    <source>
        <dbReference type="EMBL" id="GKT41902.1"/>
    </source>
</evidence>
<evidence type="ECO:0000256" key="2">
    <source>
        <dbReference type="ARBA" id="ARBA00009045"/>
    </source>
</evidence>
<keyword evidence="3 8" id="KW-0812">Transmembrane</keyword>